<protein>
    <submittedName>
        <fullName evidence="1">Uncharacterized protein</fullName>
    </submittedName>
</protein>
<accession>A0A8X7QN39</accession>
<dbReference type="EMBL" id="JAAMPC010000013">
    <property type="protein sequence ID" value="KAG2273485.1"/>
    <property type="molecule type" value="Genomic_DNA"/>
</dbReference>
<organism evidence="1 2">
    <name type="scientific">Brassica carinata</name>
    <name type="common">Ethiopian mustard</name>
    <name type="synonym">Abyssinian cabbage</name>
    <dbReference type="NCBI Taxonomy" id="52824"/>
    <lineage>
        <taxon>Eukaryota</taxon>
        <taxon>Viridiplantae</taxon>
        <taxon>Streptophyta</taxon>
        <taxon>Embryophyta</taxon>
        <taxon>Tracheophyta</taxon>
        <taxon>Spermatophyta</taxon>
        <taxon>Magnoliopsida</taxon>
        <taxon>eudicotyledons</taxon>
        <taxon>Gunneridae</taxon>
        <taxon>Pentapetalae</taxon>
        <taxon>rosids</taxon>
        <taxon>malvids</taxon>
        <taxon>Brassicales</taxon>
        <taxon>Brassicaceae</taxon>
        <taxon>Brassiceae</taxon>
        <taxon>Brassica</taxon>
    </lineage>
</organism>
<dbReference type="AlphaFoldDB" id="A0A8X7QN39"/>
<proteinExistence type="predicted"/>
<evidence type="ECO:0000313" key="2">
    <source>
        <dbReference type="Proteomes" id="UP000886595"/>
    </source>
</evidence>
<reference evidence="1 2" key="1">
    <citation type="submission" date="2020-02" db="EMBL/GenBank/DDBJ databases">
        <authorList>
            <person name="Ma Q."/>
            <person name="Huang Y."/>
            <person name="Song X."/>
            <person name="Pei D."/>
        </authorList>
    </citation>
    <scope>NUCLEOTIDE SEQUENCE [LARGE SCALE GENOMIC DNA]</scope>
    <source>
        <strain evidence="1">Sxm20200214</strain>
        <tissue evidence="1">Leaf</tissue>
    </source>
</reference>
<sequence>MIYDCLPHVPFGLSGCVAGSSVPKIMYASMFVVKRLIHLRVVASLCDAKLLIVKSTLRIQSRH</sequence>
<keyword evidence="2" id="KW-1185">Reference proteome</keyword>
<name>A0A8X7QN39_BRACI</name>
<comment type="caution">
    <text evidence="1">The sequence shown here is derived from an EMBL/GenBank/DDBJ whole genome shotgun (WGS) entry which is preliminary data.</text>
</comment>
<gene>
    <name evidence="1" type="ORF">Bca52824_068040</name>
</gene>
<dbReference type="Proteomes" id="UP000886595">
    <property type="component" value="Unassembled WGS sequence"/>
</dbReference>
<evidence type="ECO:0000313" key="1">
    <source>
        <dbReference type="EMBL" id="KAG2273485.1"/>
    </source>
</evidence>